<accession>A0A3S0VIB8</accession>
<feature type="transmembrane region" description="Helical" evidence="1">
    <location>
        <begin position="286"/>
        <end position="306"/>
    </location>
</feature>
<evidence type="ECO:0000259" key="2">
    <source>
        <dbReference type="Pfam" id="PF14344"/>
    </source>
</evidence>
<keyword evidence="1" id="KW-0472">Membrane</keyword>
<dbReference type="Proteomes" id="UP000274909">
    <property type="component" value="Unassembled WGS sequence"/>
</dbReference>
<dbReference type="Pfam" id="PF14344">
    <property type="entry name" value="DUF4397"/>
    <property type="match status" value="1"/>
</dbReference>
<comment type="caution">
    <text evidence="3">The sequence shown here is derived from an EMBL/GenBank/DDBJ whole genome shotgun (WGS) entry which is preliminary data.</text>
</comment>
<keyword evidence="4" id="KW-1185">Reference proteome</keyword>
<dbReference type="InterPro" id="IPR025510">
    <property type="entry name" value="DUF4397"/>
</dbReference>
<evidence type="ECO:0000313" key="3">
    <source>
        <dbReference type="EMBL" id="RUR03195.1"/>
    </source>
</evidence>
<evidence type="ECO:0000256" key="1">
    <source>
        <dbReference type="SAM" id="Phobius"/>
    </source>
</evidence>
<sequence>MTTILPLQPHTTSTRMKGKAIMADRTTHRSNRLRRLAAATALGGLLTGALALGGATAANAAAPTDGWARITHLSPDTKSVDVRLTSLAGGDVLYELDDITYGQISDYLPLDPGTYVVSMVPSGAAADSEPVISQSVTVAEGEPITVAAYGTNDDLKTAVYEDDLENPADGDSRIRVIQASTTAESIDIATSTGIAIADGAEPGTATGYATVPAGDWTLELSGDATGTADIDLGGGTVNTLLVLDTANGDVTVKAVLDAAAPGATPEDGVDTGGGWAATHTDDVNTAGIAGGLAAALALGVAVTVVIRRRTAVPATERTESR</sequence>
<dbReference type="AlphaFoldDB" id="A0A3S0VIB8"/>
<reference evidence="3 4" key="1">
    <citation type="submission" date="2018-12" db="EMBL/GenBank/DDBJ databases">
        <authorList>
            <person name="Li F."/>
        </authorList>
    </citation>
    <scope>NUCLEOTIDE SEQUENCE [LARGE SCALE GENOMIC DNA]</scope>
    <source>
        <strain evidence="3 4">EGI 6500705</strain>
    </source>
</reference>
<gene>
    <name evidence="3" type="ORF">ELQ94_01165</name>
</gene>
<evidence type="ECO:0000313" key="4">
    <source>
        <dbReference type="Proteomes" id="UP000274909"/>
    </source>
</evidence>
<dbReference type="OrthoDB" id="9783299at2"/>
<proteinExistence type="predicted"/>
<protein>
    <submittedName>
        <fullName evidence="3">DUF4397 domain-containing protein</fullName>
    </submittedName>
</protein>
<keyword evidence="1" id="KW-0812">Transmembrane</keyword>
<dbReference type="EMBL" id="RZGZ01000001">
    <property type="protein sequence ID" value="RUR03195.1"/>
    <property type="molecule type" value="Genomic_DNA"/>
</dbReference>
<keyword evidence="1" id="KW-1133">Transmembrane helix</keyword>
<name>A0A3S0VIB8_9MICO</name>
<organism evidence="3 4">
    <name type="scientific">Labedella endophytica</name>
    <dbReference type="NCBI Taxonomy" id="1523160"/>
    <lineage>
        <taxon>Bacteria</taxon>
        <taxon>Bacillati</taxon>
        <taxon>Actinomycetota</taxon>
        <taxon>Actinomycetes</taxon>
        <taxon>Micrococcales</taxon>
        <taxon>Microbacteriaceae</taxon>
        <taxon>Labedella</taxon>
    </lineage>
</organism>
<feature type="domain" description="DUF4397" evidence="2">
    <location>
        <begin position="69"/>
        <end position="188"/>
    </location>
</feature>